<protein>
    <recommendedName>
        <fullName evidence="7">EF-hand domain-containing protein</fullName>
    </recommendedName>
</protein>
<feature type="repeat" description="WD" evidence="4">
    <location>
        <begin position="722"/>
        <end position="754"/>
    </location>
</feature>
<dbReference type="InterPro" id="IPR050630">
    <property type="entry name" value="WD_repeat_EMAP"/>
</dbReference>
<dbReference type="AlphaFoldDB" id="C1EC38"/>
<dbReference type="RefSeq" id="XP_002504573.1">
    <property type="nucleotide sequence ID" value="XM_002504527.1"/>
</dbReference>
<proteinExistence type="inferred from homology"/>
<evidence type="ECO:0000256" key="6">
    <source>
        <dbReference type="SAM" id="MobiDB-lite"/>
    </source>
</evidence>
<dbReference type="GO" id="GO:0008017">
    <property type="term" value="F:microtubule binding"/>
    <property type="evidence" value="ECO:0007669"/>
    <property type="project" value="TreeGrafter"/>
</dbReference>
<keyword evidence="5" id="KW-0175">Coiled coil</keyword>
<feature type="coiled-coil region" evidence="5">
    <location>
        <begin position="142"/>
        <end position="172"/>
    </location>
</feature>
<evidence type="ECO:0000313" key="9">
    <source>
        <dbReference type="Proteomes" id="UP000002009"/>
    </source>
</evidence>
<keyword evidence="9" id="KW-1185">Reference proteome</keyword>
<dbReference type="OMA" id="DIQWFTH"/>
<dbReference type="InterPro" id="IPR002048">
    <property type="entry name" value="EF_hand_dom"/>
</dbReference>
<organism evidence="8 9">
    <name type="scientific">Micromonas commoda (strain RCC299 / NOUM17 / CCMP2709)</name>
    <name type="common">Picoplanktonic green alga</name>
    <dbReference type="NCBI Taxonomy" id="296587"/>
    <lineage>
        <taxon>Eukaryota</taxon>
        <taxon>Viridiplantae</taxon>
        <taxon>Chlorophyta</taxon>
        <taxon>Mamiellophyceae</taxon>
        <taxon>Mamiellales</taxon>
        <taxon>Mamiellaceae</taxon>
        <taxon>Micromonas</taxon>
    </lineage>
</organism>
<evidence type="ECO:0000256" key="1">
    <source>
        <dbReference type="ARBA" id="ARBA00006489"/>
    </source>
</evidence>
<dbReference type="FunFam" id="2.130.10.10:FF:000320">
    <property type="entry name" value="echinoderm microtubule-associated protein-like 6"/>
    <property type="match status" value="1"/>
</dbReference>
<evidence type="ECO:0000256" key="4">
    <source>
        <dbReference type="PROSITE-ProRule" id="PRU00221"/>
    </source>
</evidence>
<reference evidence="8 9" key="1">
    <citation type="journal article" date="2009" name="Science">
        <title>Green evolution and dynamic adaptations revealed by genomes of the marine picoeukaryotes Micromonas.</title>
        <authorList>
            <person name="Worden A.Z."/>
            <person name="Lee J.H."/>
            <person name="Mock T."/>
            <person name="Rouze P."/>
            <person name="Simmons M.P."/>
            <person name="Aerts A.L."/>
            <person name="Allen A.E."/>
            <person name="Cuvelier M.L."/>
            <person name="Derelle E."/>
            <person name="Everett M.V."/>
            <person name="Foulon E."/>
            <person name="Grimwood J."/>
            <person name="Gundlach H."/>
            <person name="Henrissat B."/>
            <person name="Napoli C."/>
            <person name="McDonald S.M."/>
            <person name="Parker M.S."/>
            <person name="Rombauts S."/>
            <person name="Salamov A."/>
            <person name="Von Dassow P."/>
            <person name="Badger J.H."/>
            <person name="Coutinho P.M."/>
            <person name="Demir E."/>
            <person name="Dubchak I."/>
            <person name="Gentemann C."/>
            <person name="Eikrem W."/>
            <person name="Gready J.E."/>
            <person name="John U."/>
            <person name="Lanier W."/>
            <person name="Lindquist E.A."/>
            <person name="Lucas S."/>
            <person name="Mayer K.F."/>
            <person name="Moreau H."/>
            <person name="Not F."/>
            <person name="Otillar R."/>
            <person name="Panaud O."/>
            <person name="Pangilinan J."/>
            <person name="Paulsen I."/>
            <person name="Piegu B."/>
            <person name="Poliakov A."/>
            <person name="Robbens S."/>
            <person name="Schmutz J."/>
            <person name="Toulza E."/>
            <person name="Wyss T."/>
            <person name="Zelensky A."/>
            <person name="Zhou K."/>
            <person name="Armbrust E.V."/>
            <person name="Bhattacharya D."/>
            <person name="Goodenough U.W."/>
            <person name="Van de Peer Y."/>
            <person name="Grigoriev I.V."/>
        </authorList>
    </citation>
    <scope>NUCLEOTIDE SEQUENCE [LARGE SCALE GENOMIC DNA]</scope>
    <source>
        <strain evidence="9">RCC299 / NOUM17</strain>
    </source>
</reference>
<evidence type="ECO:0000259" key="7">
    <source>
        <dbReference type="PROSITE" id="PS50222"/>
    </source>
</evidence>
<keyword evidence="2 4" id="KW-0853">WD repeat</keyword>
<feature type="repeat" description="WD" evidence="4">
    <location>
        <begin position="875"/>
        <end position="917"/>
    </location>
</feature>
<dbReference type="Gene3D" id="2.130.10.10">
    <property type="entry name" value="YVTN repeat-like/Quinoprotein amine dehydrogenase"/>
    <property type="match status" value="2"/>
</dbReference>
<feature type="compositionally biased region" description="Basic and acidic residues" evidence="6">
    <location>
        <begin position="31"/>
        <end position="53"/>
    </location>
</feature>
<dbReference type="eggNOG" id="KOG2106">
    <property type="taxonomic scope" value="Eukaryota"/>
</dbReference>
<dbReference type="Proteomes" id="UP000002009">
    <property type="component" value="Chromosome 9"/>
</dbReference>
<evidence type="ECO:0000256" key="2">
    <source>
        <dbReference type="ARBA" id="ARBA00022574"/>
    </source>
</evidence>
<dbReference type="InterPro" id="IPR015943">
    <property type="entry name" value="WD40/YVTN_repeat-like_dom_sf"/>
</dbReference>
<dbReference type="InterPro" id="IPR055439">
    <property type="entry name" value="Beta-prop_EML_1st"/>
</dbReference>
<dbReference type="KEGG" id="mis:MICPUN_61281"/>
<feature type="region of interest" description="Disordered" evidence="6">
    <location>
        <begin position="17"/>
        <end position="53"/>
    </location>
</feature>
<dbReference type="Pfam" id="PF03451">
    <property type="entry name" value="HELP"/>
    <property type="match status" value="1"/>
</dbReference>
<dbReference type="InterPro" id="IPR055442">
    <property type="entry name" value="Beta-prop_EML-like_2nd"/>
</dbReference>
<gene>
    <name evidence="8" type="ORF">MICPUN_61281</name>
</gene>
<dbReference type="GeneID" id="8246438"/>
<accession>C1EC38</accession>
<feature type="domain" description="EF-hand" evidence="7">
    <location>
        <begin position="169"/>
        <end position="204"/>
    </location>
</feature>
<keyword evidence="3" id="KW-0677">Repeat</keyword>
<dbReference type="SMART" id="SM00320">
    <property type="entry name" value="WD40"/>
    <property type="match status" value="10"/>
</dbReference>
<dbReference type="PROSITE" id="PS50082">
    <property type="entry name" value="WD_REPEATS_2"/>
    <property type="match status" value="3"/>
</dbReference>
<name>C1EC38_MICCC</name>
<dbReference type="InterPro" id="IPR011992">
    <property type="entry name" value="EF-hand-dom_pair"/>
</dbReference>
<evidence type="ECO:0000256" key="3">
    <source>
        <dbReference type="ARBA" id="ARBA00022737"/>
    </source>
</evidence>
<comment type="similarity">
    <text evidence="1">Belongs to the WD repeat EMAP family.</text>
</comment>
<dbReference type="SUPFAM" id="SSF50978">
    <property type="entry name" value="WD40 repeat-like"/>
    <property type="match status" value="2"/>
</dbReference>
<feature type="compositionally biased region" description="Low complexity" evidence="6">
    <location>
        <begin position="936"/>
        <end position="948"/>
    </location>
</feature>
<dbReference type="InterPro" id="IPR036322">
    <property type="entry name" value="WD40_repeat_dom_sf"/>
</dbReference>
<dbReference type="SUPFAM" id="SSF47473">
    <property type="entry name" value="EF-hand"/>
    <property type="match status" value="1"/>
</dbReference>
<sequence>MEDVLRADYGDAAQKALNDAARAKSKPSSTARRERALAPELPAMERDKPYRPPFWESKKFGEPYGDFNRVAKPKAVVVVPKPPAGVPTTDLKGRPVLRDNATMRASGKLSTGKTAPVAALAKKTGRLSVKEEEAVDAAYRHNLAVGNRLQELEEQMRSALKARRQLHCAERELLTNAFARVDPDKTRVVSVERFVEVWKSFGVEVTDREARAAFNKYGQTRDGSLPYPVFTEALLVGKARLVGMSSEVRRGAFPLNRPAEEYQFHGKILYPQCRKGVFTPSGWDGSPARRSCKAPDATMELTWVHGYARDCLANNLFYTATGDIVYFTAALGIVYDKDAHSQRFFTGHDDDVKCLAISNARDLCASGQVGKYPYVCVWDPATCEEKKKLRHPAVRGIAAVDFCRDAKLLASVGMDNNHTIFVWDWRAGKCAHEVKGHTDVPPKVYGIAFDPFGPDPTAFLSYGVNHIKWWSKPEGSKTYTEESGKFAPAAKKHAVMSAAWLPSGRCVTGTPDGAIAVWDSRDRKCVRVVRAHAAGPQVTREDGPPTHHGVRCLRLRADQKTLLSAGADGHVISWDVSSGDLKEGSVLGAVPVKRRSGSDAPHPPVFRGLDCAPGSDVFVAGTHRSEVWEIDDTPRVLIHGHSADLYGVAWNPAAPTEFATASEGEHVHVWCAASRKLQRTVALGSKARCVGYSPDGGELAVGCKNGGVHVLDAKSLIRLKWMKTLAEYVTDVKFSPDGELLAAASADQRIDVYERKGGYKKIATCRGHSATVRHVDWCAESKILRTVCGAYEILYFDARTGRQVTANQRDTKWATWTSVLGFDVMGIWRDGSDGTDINACDVSKSRRHVACADDFGGVSLLNYPCVVEDAPCAVGRGHSSHVMNVRFSPDDDWVVSVGGKDRAVFQWRFREKTREIPKTAPAPWEAAEAELRGKARGAAAPGGTRGAAPWETPPALKQ</sequence>
<dbReference type="Gene3D" id="1.10.238.10">
    <property type="entry name" value="EF-hand"/>
    <property type="match status" value="1"/>
</dbReference>
<evidence type="ECO:0000313" key="8">
    <source>
        <dbReference type="EMBL" id="ACO65831.1"/>
    </source>
</evidence>
<dbReference type="PANTHER" id="PTHR13720">
    <property type="entry name" value="WD-40 REPEAT PROTEIN"/>
    <property type="match status" value="1"/>
</dbReference>
<dbReference type="PANTHER" id="PTHR13720:SF33">
    <property type="entry name" value="HELP DOMAIN-CONTAINING PROTEIN"/>
    <property type="match status" value="1"/>
</dbReference>
<dbReference type="Pfam" id="PF23409">
    <property type="entry name" value="Beta-prop_EML"/>
    <property type="match status" value="1"/>
</dbReference>
<dbReference type="InterPro" id="IPR001680">
    <property type="entry name" value="WD40_rpt"/>
</dbReference>
<dbReference type="InterPro" id="IPR011047">
    <property type="entry name" value="Quinoprotein_ADH-like_sf"/>
</dbReference>
<dbReference type="EMBL" id="CP001329">
    <property type="protein sequence ID" value="ACO65831.1"/>
    <property type="molecule type" value="Genomic_DNA"/>
</dbReference>
<dbReference type="SUPFAM" id="SSF50998">
    <property type="entry name" value="Quinoprotein alcohol dehydrogenase-like"/>
    <property type="match status" value="1"/>
</dbReference>
<dbReference type="STRING" id="296587.C1EC38"/>
<feature type="region of interest" description="Disordered" evidence="6">
    <location>
        <begin position="932"/>
        <end position="958"/>
    </location>
</feature>
<dbReference type="PROSITE" id="PS50222">
    <property type="entry name" value="EF_HAND_2"/>
    <property type="match status" value="1"/>
</dbReference>
<dbReference type="OrthoDB" id="47802at2759"/>
<dbReference type="InterPro" id="IPR005108">
    <property type="entry name" value="HELP"/>
</dbReference>
<feature type="repeat" description="WD" evidence="4">
    <location>
        <begin position="638"/>
        <end position="680"/>
    </location>
</feature>
<dbReference type="GO" id="GO:0005509">
    <property type="term" value="F:calcium ion binding"/>
    <property type="evidence" value="ECO:0007669"/>
    <property type="project" value="InterPro"/>
</dbReference>
<dbReference type="InParanoid" id="C1EC38"/>
<dbReference type="Pfam" id="PF23414">
    <property type="entry name" value="Beta-prop_EML_2"/>
    <property type="match status" value="1"/>
</dbReference>
<evidence type="ECO:0000256" key="5">
    <source>
        <dbReference type="SAM" id="Coils"/>
    </source>
</evidence>